<sequence>LVLLKVNSLGNQHPVIELGLEIVVVVEGIVLGMWMEYLEVVVVVEWVE</sequence>
<evidence type="ECO:0000313" key="1">
    <source>
        <dbReference type="EMBL" id="GFD54799.1"/>
    </source>
</evidence>
<organism evidence="1">
    <name type="scientific">Tanacetum cinerariifolium</name>
    <name type="common">Dalmatian daisy</name>
    <name type="synonym">Chrysanthemum cinerariifolium</name>
    <dbReference type="NCBI Taxonomy" id="118510"/>
    <lineage>
        <taxon>Eukaryota</taxon>
        <taxon>Viridiplantae</taxon>
        <taxon>Streptophyta</taxon>
        <taxon>Embryophyta</taxon>
        <taxon>Tracheophyta</taxon>
        <taxon>Spermatophyta</taxon>
        <taxon>Magnoliopsida</taxon>
        <taxon>eudicotyledons</taxon>
        <taxon>Gunneridae</taxon>
        <taxon>Pentapetalae</taxon>
        <taxon>asterids</taxon>
        <taxon>campanulids</taxon>
        <taxon>Asterales</taxon>
        <taxon>Asteraceae</taxon>
        <taxon>Asteroideae</taxon>
        <taxon>Anthemideae</taxon>
        <taxon>Anthemidinae</taxon>
        <taxon>Tanacetum</taxon>
    </lineage>
</organism>
<feature type="non-terminal residue" evidence="1">
    <location>
        <position position="1"/>
    </location>
</feature>
<accession>A0A699X5L7</accession>
<gene>
    <name evidence="1" type="ORF">Tci_926768</name>
</gene>
<reference evidence="1" key="1">
    <citation type="journal article" date="2019" name="Sci. Rep.">
        <title>Draft genome of Tanacetum cinerariifolium, the natural source of mosquito coil.</title>
        <authorList>
            <person name="Yamashiro T."/>
            <person name="Shiraishi A."/>
            <person name="Satake H."/>
            <person name="Nakayama K."/>
        </authorList>
    </citation>
    <scope>NUCLEOTIDE SEQUENCE</scope>
</reference>
<dbReference type="AlphaFoldDB" id="A0A699X5L7"/>
<name>A0A699X5L7_TANCI</name>
<comment type="caution">
    <text evidence="1">The sequence shown here is derived from an EMBL/GenBank/DDBJ whole genome shotgun (WGS) entry which is preliminary data.</text>
</comment>
<protein>
    <submittedName>
        <fullName evidence="1">Uncharacterized protein</fullName>
    </submittedName>
</protein>
<proteinExistence type="predicted"/>
<dbReference type="EMBL" id="BKCJ011810434">
    <property type="protein sequence ID" value="GFD54799.1"/>
    <property type="molecule type" value="Genomic_DNA"/>
</dbReference>